<name>A0A9Q1E2Y4_CONCO</name>
<gene>
    <name evidence="1" type="ORF">COCON_G00012630</name>
</gene>
<evidence type="ECO:0000313" key="1">
    <source>
        <dbReference type="EMBL" id="KAJ8288604.1"/>
    </source>
</evidence>
<dbReference type="Proteomes" id="UP001152803">
    <property type="component" value="Unassembled WGS sequence"/>
</dbReference>
<feature type="non-terminal residue" evidence="1">
    <location>
        <position position="1"/>
    </location>
</feature>
<evidence type="ECO:0000313" key="2">
    <source>
        <dbReference type="Proteomes" id="UP001152803"/>
    </source>
</evidence>
<dbReference type="OrthoDB" id="10543186at2759"/>
<dbReference type="AlphaFoldDB" id="A0A9Q1E2Y4"/>
<comment type="caution">
    <text evidence="1">The sequence shown here is derived from an EMBL/GenBank/DDBJ whole genome shotgun (WGS) entry which is preliminary data.</text>
</comment>
<accession>A0A9Q1E2Y4</accession>
<protein>
    <submittedName>
        <fullName evidence="1">Uncharacterized protein</fullName>
    </submittedName>
</protein>
<keyword evidence="2" id="KW-1185">Reference proteome</keyword>
<dbReference type="EMBL" id="JAFJMO010000001">
    <property type="protein sequence ID" value="KAJ8288604.1"/>
    <property type="molecule type" value="Genomic_DNA"/>
</dbReference>
<organism evidence="1 2">
    <name type="scientific">Conger conger</name>
    <name type="common">Conger eel</name>
    <name type="synonym">Muraena conger</name>
    <dbReference type="NCBI Taxonomy" id="82655"/>
    <lineage>
        <taxon>Eukaryota</taxon>
        <taxon>Metazoa</taxon>
        <taxon>Chordata</taxon>
        <taxon>Craniata</taxon>
        <taxon>Vertebrata</taxon>
        <taxon>Euteleostomi</taxon>
        <taxon>Actinopterygii</taxon>
        <taxon>Neopterygii</taxon>
        <taxon>Teleostei</taxon>
        <taxon>Anguilliformes</taxon>
        <taxon>Congridae</taxon>
        <taxon>Conger</taxon>
    </lineage>
</organism>
<reference evidence="1" key="1">
    <citation type="journal article" date="2023" name="Science">
        <title>Genome structures resolve the early diversification of teleost fishes.</title>
        <authorList>
            <person name="Parey E."/>
            <person name="Louis A."/>
            <person name="Montfort J."/>
            <person name="Bouchez O."/>
            <person name="Roques C."/>
            <person name="Iampietro C."/>
            <person name="Lluch J."/>
            <person name="Castinel A."/>
            <person name="Donnadieu C."/>
            <person name="Desvignes T."/>
            <person name="Floi Bucao C."/>
            <person name="Jouanno E."/>
            <person name="Wen M."/>
            <person name="Mejri S."/>
            <person name="Dirks R."/>
            <person name="Jansen H."/>
            <person name="Henkel C."/>
            <person name="Chen W.J."/>
            <person name="Zahm M."/>
            <person name="Cabau C."/>
            <person name="Klopp C."/>
            <person name="Thompson A.W."/>
            <person name="Robinson-Rechavi M."/>
            <person name="Braasch I."/>
            <person name="Lecointre G."/>
            <person name="Bobe J."/>
            <person name="Postlethwait J.H."/>
            <person name="Berthelot C."/>
            <person name="Roest Crollius H."/>
            <person name="Guiguen Y."/>
        </authorList>
    </citation>
    <scope>NUCLEOTIDE SEQUENCE</scope>
    <source>
        <strain evidence="1">Concon-B</strain>
    </source>
</reference>
<proteinExistence type="predicted"/>
<sequence length="580" mass="64458">HEHGLDRTDKSEANVKNFADVLHCLREEFSDCMSEPTTAETAEDQETSIDVEAAIIQLAVGEEPISIVNPPITFTESEIRDITNEVTMKRVSSIQCMDDHEIEVLLDDTEFHTAESIIEAEIKAASTDTCIVEEDIYERVEEEQEVIIAEQVTEMAATEEQSSVKVQEILENMLESLSETAKESEAAESHGEEGKYTSILEDSIPANNLTDEPQILKEPETVSVKNISQGTSIEMPSDASIRVEVQSPTGQEAEDVPTQSEATKTELSDVHVLEEAEITALTVVYVDSIPEDDQIVESIPLEAMESLENTGEHHKEEQGHKIQKLDAATQDMEVQMEEHSKETIREVSLGEGRGAMGVDNHLKSQAKSVKDDQNQVDSERCSQRERNVVIKLRHDDNPLRHQNTQDIEVFLSYEKEYVIIKQEDMKDVSLNVHAPNVPSQLEDAEYFLSQTRVTEETSHQVEMNDEYTQQDSPHELQTLEDSEQTTATTTFEAVSEIAKSQNASSQEGSSEEVMCKSVEYGNILEAVIKNGGAFHAEATKHASAIEDITDHLREDAVAMTVEATVDAIEEPNSSELPAAS</sequence>